<organism evidence="2">
    <name type="scientific">Lepeophtheirus salmonis</name>
    <name type="common">Salmon louse</name>
    <name type="synonym">Caligus salmonis</name>
    <dbReference type="NCBI Taxonomy" id="72036"/>
    <lineage>
        <taxon>Eukaryota</taxon>
        <taxon>Metazoa</taxon>
        <taxon>Ecdysozoa</taxon>
        <taxon>Arthropoda</taxon>
        <taxon>Crustacea</taxon>
        <taxon>Multicrustacea</taxon>
        <taxon>Hexanauplia</taxon>
        <taxon>Copepoda</taxon>
        <taxon>Siphonostomatoida</taxon>
        <taxon>Caligidae</taxon>
        <taxon>Lepeophtheirus</taxon>
    </lineage>
</organism>
<evidence type="ECO:0000313" key="2">
    <source>
        <dbReference type="EMBL" id="CDW47489.1"/>
    </source>
</evidence>
<dbReference type="AlphaFoldDB" id="A0A0K2VAI0"/>
<proteinExistence type="predicted"/>
<feature type="region of interest" description="Disordered" evidence="1">
    <location>
        <begin position="20"/>
        <end position="42"/>
    </location>
</feature>
<accession>A0A0K2VAI0</accession>
<evidence type="ECO:0000256" key="1">
    <source>
        <dbReference type="SAM" id="MobiDB-lite"/>
    </source>
</evidence>
<protein>
    <submittedName>
        <fullName evidence="2">Uncharacterized protein</fullName>
    </submittedName>
</protein>
<sequence>MTTSHNSLVLRSICVQTKREPRTSYRLAKSKSKRNRSEEDRLGTIQKYKAMFPTTTTISSVSKKEVRPLAKL</sequence>
<reference evidence="2" key="1">
    <citation type="submission" date="2014-05" db="EMBL/GenBank/DDBJ databases">
        <authorList>
            <person name="Chronopoulou M."/>
        </authorList>
    </citation>
    <scope>NUCLEOTIDE SEQUENCE</scope>
    <source>
        <tissue evidence="2">Whole organism</tissue>
    </source>
</reference>
<name>A0A0K2VAI0_LEPSM</name>
<dbReference type="EMBL" id="HACA01030128">
    <property type="protein sequence ID" value="CDW47489.1"/>
    <property type="molecule type" value="Transcribed_RNA"/>
</dbReference>